<dbReference type="Gene3D" id="1.10.10.60">
    <property type="entry name" value="Homeodomain-like"/>
    <property type="match status" value="2"/>
</dbReference>
<dbReference type="SUPFAM" id="SSF46689">
    <property type="entry name" value="Homeodomain-like"/>
    <property type="match status" value="1"/>
</dbReference>
<dbReference type="GeneID" id="95328162"/>
<protein>
    <recommendedName>
        <fullName evidence="4">HTH araC/xylS-type domain-containing protein</fullName>
    </recommendedName>
</protein>
<organism evidence="5 6">
    <name type="scientific">Brachybacterium alimentarium</name>
    <dbReference type="NCBI Taxonomy" id="47845"/>
    <lineage>
        <taxon>Bacteria</taxon>
        <taxon>Bacillati</taxon>
        <taxon>Actinomycetota</taxon>
        <taxon>Actinomycetes</taxon>
        <taxon>Micrococcales</taxon>
        <taxon>Dermabacteraceae</taxon>
        <taxon>Brachybacterium</taxon>
    </lineage>
</organism>
<dbReference type="Proteomes" id="UP000218598">
    <property type="component" value="Unassembled WGS sequence"/>
</dbReference>
<proteinExistence type="predicted"/>
<evidence type="ECO:0000313" key="6">
    <source>
        <dbReference type="Proteomes" id="UP000218598"/>
    </source>
</evidence>
<dbReference type="Pfam" id="PF07883">
    <property type="entry name" value="Cupin_2"/>
    <property type="match status" value="1"/>
</dbReference>
<evidence type="ECO:0000259" key="4">
    <source>
        <dbReference type="PROSITE" id="PS01124"/>
    </source>
</evidence>
<dbReference type="AlphaFoldDB" id="A0A2A3YH08"/>
<dbReference type="OrthoDB" id="345413at2"/>
<dbReference type="InterPro" id="IPR014710">
    <property type="entry name" value="RmlC-like_jellyroll"/>
</dbReference>
<feature type="domain" description="HTH araC/xylS-type" evidence="4">
    <location>
        <begin position="194"/>
        <end position="292"/>
    </location>
</feature>
<evidence type="ECO:0000313" key="5">
    <source>
        <dbReference type="EMBL" id="PCC38375.1"/>
    </source>
</evidence>
<dbReference type="InterPro" id="IPR009057">
    <property type="entry name" value="Homeodomain-like_sf"/>
</dbReference>
<dbReference type="EMBL" id="NRGR01000024">
    <property type="protein sequence ID" value="PCC38375.1"/>
    <property type="molecule type" value="Genomic_DNA"/>
</dbReference>
<keyword evidence="2" id="KW-0238">DNA-binding</keyword>
<dbReference type="GO" id="GO:0003700">
    <property type="term" value="F:DNA-binding transcription factor activity"/>
    <property type="evidence" value="ECO:0007669"/>
    <property type="project" value="InterPro"/>
</dbReference>
<accession>A0A2A3YH08</accession>
<dbReference type="InterPro" id="IPR018060">
    <property type="entry name" value="HTH_AraC"/>
</dbReference>
<keyword evidence="6" id="KW-1185">Reference proteome</keyword>
<comment type="caution">
    <text evidence="5">The sequence shown here is derived from an EMBL/GenBank/DDBJ whole genome shotgun (WGS) entry which is preliminary data.</text>
</comment>
<gene>
    <name evidence="5" type="ORF">CIK66_14565</name>
</gene>
<dbReference type="Gene3D" id="2.60.120.10">
    <property type="entry name" value="Jelly Rolls"/>
    <property type="match status" value="1"/>
</dbReference>
<name>A0A2A3YH08_9MICO</name>
<reference evidence="5 6" key="1">
    <citation type="journal article" date="2017" name="Elife">
        <title>Extensive horizontal gene transfer in cheese-associated bacteria.</title>
        <authorList>
            <person name="Bonham K.S."/>
            <person name="Wolfe B.E."/>
            <person name="Dutton R.J."/>
        </authorList>
    </citation>
    <scope>NUCLEOTIDE SEQUENCE [LARGE SCALE GENOMIC DNA]</scope>
    <source>
        <strain evidence="5 6">341_9</strain>
    </source>
</reference>
<dbReference type="PROSITE" id="PS01124">
    <property type="entry name" value="HTH_ARAC_FAMILY_2"/>
    <property type="match status" value="1"/>
</dbReference>
<evidence type="ECO:0000256" key="3">
    <source>
        <dbReference type="ARBA" id="ARBA00023163"/>
    </source>
</evidence>
<keyword evidence="1" id="KW-0805">Transcription regulation</keyword>
<dbReference type="PANTHER" id="PTHR46796">
    <property type="entry name" value="HTH-TYPE TRANSCRIPTIONAL ACTIVATOR RHAS-RELATED"/>
    <property type="match status" value="1"/>
</dbReference>
<evidence type="ECO:0000256" key="1">
    <source>
        <dbReference type="ARBA" id="ARBA00023015"/>
    </source>
</evidence>
<dbReference type="InterPro" id="IPR050204">
    <property type="entry name" value="AraC_XylS_family_regulators"/>
</dbReference>
<dbReference type="InterPro" id="IPR037923">
    <property type="entry name" value="HTH-like"/>
</dbReference>
<sequence length="320" mass="35311">MRPRSLSLPDVETMAPGLWCRRGNPPHMQSMHRHDDVEINMVLRGELRYVFAGRPFVVREGQIAVFWAAQPHGLVDSRAGDVCWVHVPVSTVMGWNLPDRELSALLRPRPLVADSELVRDRMATMIPSWLEEYEDTEGAAVALLEIQALLRRILRSAPADDSSWPPFVELDPSEAAFRAGGSRRVPTARISHTMAMAQCVVERFRSPVRVEDVARAAHLTPSHAMTVFRDTVGATIGDYLTMCRVAEAQRLLITTSLPTTEIAERSGFGSLSSFYAHVSAACGMAPRDYRRQTREALAVHAPEVRARRPGALSGSAAGSP</sequence>
<evidence type="ECO:0000256" key="2">
    <source>
        <dbReference type="ARBA" id="ARBA00023125"/>
    </source>
</evidence>
<dbReference type="RefSeq" id="WP_096166218.1">
    <property type="nucleotide sequence ID" value="NZ_BAAAIQ010000004.1"/>
</dbReference>
<dbReference type="GO" id="GO:0043565">
    <property type="term" value="F:sequence-specific DNA binding"/>
    <property type="evidence" value="ECO:0007669"/>
    <property type="project" value="InterPro"/>
</dbReference>
<dbReference type="Pfam" id="PF12833">
    <property type="entry name" value="HTH_18"/>
    <property type="match status" value="1"/>
</dbReference>
<dbReference type="SUPFAM" id="SSF51215">
    <property type="entry name" value="Regulatory protein AraC"/>
    <property type="match status" value="1"/>
</dbReference>
<dbReference type="SMART" id="SM00342">
    <property type="entry name" value="HTH_ARAC"/>
    <property type="match status" value="1"/>
</dbReference>
<keyword evidence="3" id="KW-0804">Transcription</keyword>
<dbReference type="InterPro" id="IPR013096">
    <property type="entry name" value="Cupin_2"/>
</dbReference>